<sequence length="120" mass="13130">MKITIEATPKEVKDLIQGIASSNEENTTQEKKGITDVLRGVDGGFAIGGIEYDPGTGEGALEKMESKEKVEITVNSQVDTFEKSKELLADLEVLNEKYDIVATVTVNKEVDCDFTIAQKF</sequence>
<dbReference type="EMBL" id="AP019810">
    <property type="protein sequence ID" value="BBM14956.1"/>
    <property type="molecule type" value="Genomic_DNA"/>
</dbReference>
<reference evidence="1 2" key="1">
    <citation type="submission" date="2019-07" db="EMBL/GenBank/DDBJ databases">
        <title>antibiotic susceptibility of plant-derived lactic acid bacteria.</title>
        <authorList>
            <person name="Sugiyama M."/>
            <person name="Noda M."/>
        </authorList>
    </citation>
    <scope>NUCLEOTIDE SEQUENCE [LARGE SCALE GENOMIC DNA]</scope>
    <source>
        <strain evidence="1 2">15-1A</strain>
    </source>
</reference>
<dbReference type="RefSeq" id="WP_178946586.1">
    <property type="nucleotide sequence ID" value="NZ_AP019810.1"/>
</dbReference>
<dbReference type="Proteomes" id="UP000509460">
    <property type="component" value="Chromosome"/>
</dbReference>
<organism evidence="1 2">
    <name type="scientific">Enterococcus mundtii</name>
    <dbReference type="NCBI Taxonomy" id="53346"/>
    <lineage>
        <taxon>Bacteria</taxon>
        <taxon>Bacillati</taxon>
        <taxon>Bacillota</taxon>
        <taxon>Bacilli</taxon>
        <taxon>Lactobacillales</taxon>
        <taxon>Enterococcaceae</taxon>
        <taxon>Enterococcus</taxon>
    </lineage>
</organism>
<accession>A0AAI8R9W7</accession>
<gene>
    <name evidence="1" type="ORF">EM151A_1764</name>
</gene>
<evidence type="ECO:0000313" key="1">
    <source>
        <dbReference type="EMBL" id="BBM14956.1"/>
    </source>
</evidence>
<proteinExistence type="predicted"/>
<dbReference type="AlphaFoldDB" id="A0AAI8R9W7"/>
<keyword evidence="1" id="KW-0378">Hydrolase</keyword>
<evidence type="ECO:0000313" key="2">
    <source>
        <dbReference type="Proteomes" id="UP000509460"/>
    </source>
</evidence>
<name>A0AAI8R9W7_ENTMU</name>
<protein>
    <submittedName>
        <fullName evidence="1">Acetyl-CoA hydrolase</fullName>
    </submittedName>
</protein>
<dbReference type="GO" id="GO:0016787">
    <property type="term" value="F:hydrolase activity"/>
    <property type="evidence" value="ECO:0007669"/>
    <property type="project" value="UniProtKB-KW"/>
</dbReference>